<reference evidence="4" key="1">
    <citation type="submission" date="2020-08" db="EMBL/GenBank/DDBJ databases">
        <title>Genome sequencing and assembly of the red palm weevil Rhynchophorus ferrugineus.</title>
        <authorList>
            <person name="Dias G.B."/>
            <person name="Bergman C.M."/>
            <person name="Manee M."/>
        </authorList>
    </citation>
    <scope>NUCLEOTIDE SEQUENCE</scope>
    <source>
        <strain evidence="4">AA-2017</strain>
        <tissue evidence="4">Whole larva</tissue>
    </source>
</reference>
<organism evidence="4 5">
    <name type="scientific">Rhynchophorus ferrugineus</name>
    <name type="common">Red palm weevil</name>
    <name type="synonym">Curculio ferrugineus</name>
    <dbReference type="NCBI Taxonomy" id="354439"/>
    <lineage>
        <taxon>Eukaryota</taxon>
        <taxon>Metazoa</taxon>
        <taxon>Ecdysozoa</taxon>
        <taxon>Arthropoda</taxon>
        <taxon>Hexapoda</taxon>
        <taxon>Insecta</taxon>
        <taxon>Pterygota</taxon>
        <taxon>Neoptera</taxon>
        <taxon>Endopterygota</taxon>
        <taxon>Coleoptera</taxon>
        <taxon>Polyphaga</taxon>
        <taxon>Cucujiformia</taxon>
        <taxon>Curculionidae</taxon>
        <taxon>Dryophthorinae</taxon>
        <taxon>Rhynchophorus</taxon>
    </lineage>
</organism>
<feature type="chain" id="PRO_5032293487" description="VWFA domain-containing protein" evidence="2">
    <location>
        <begin position="23"/>
        <end position="1206"/>
    </location>
</feature>
<keyword evidence="2" id="KW-0732">Signal</keyword>
<dbReference type="GO" id="GO:0005891">
    <property type="term" value="C:voltage-gated calcium channel complex"/>
    <property type="evidence" value="ECO:0007669"/>
    <property type="project" value="TreeGrafter"/>
</dbReference>
<dbReference type="Gene3D" id="3.40.50.410">
    <property type="entry name" value="von Willebrand factor, type A domain"/>
    <property type="match status" value="1"/>
</dbReference>
<evidence type="ECO:0000313" key="5">
    <source>
        <dbReference type="Proteomes" id="UP000625711"/>
    </source>
</evidence>
<dbReference type="PROSITE" id="PS51257">
    <property type="entry name" value="PROKAR_LIPOPROTEIN"/>
    <property type="match status" value="1"/>
</dbReference>
<keyword evidence="1" id="KW-0812">Transmembrane</keyword>
<feature type="signal peptide" evidence="2">
    <location>
        <begin position="1"/>
        <end position="22"/>
    </location>
</feature>
<dbReference type="PROSITE" id="PS50234">
    <property type="entry name" value="VWFA"/>
    <property type="match status" value="1"/>
</dbReference>
<evidence type="ECO:0000256" key="1">
    <source>
        <dbReference type="SAM" id="Phobius"/>
    </source>
</evidence>
<dbReference type="InterPro" id="IPR002035">
    <property type="entry name" value="VWF_A"/>
</dbReference>
<dbReference type="AlphaFoldDB" id="A0A834IZG5"/>
<keyword evidence="1" id="KW-1133">Transmembrane helix</keyword>
<dbReference type="InterPro" id="IPR051173">
    <property type="entry name" value="Ca_channel_alpha-2/delta"/>
</dbReference>
<dbReference type="SUPFAM" id="SSF53300">
    <property type="entry name" value="vWA-like"/>
    <property type="match status" value="1"/>
</dbReference>
<dbReference type="OrthoDB" id="2150145at2759"/>
<sequence length="1206" mass="137506">MDLLSKVATFILLNLLFYGCVATIDMRNISNNLSQDIKALKTEELGISFIEKLFKNFKTNPSNEISISTSLKEMSSKLENKINNIFFAINNATLLLDNFLNNREESSSVLLPCVTEKNSALDILINSNLINNHSINEFFGSKYIMYQMRKNITLFPNALKQQYFIYEKDVKTRYSPFSECTGHDENIVWKNYMSHQHYKRKNVILLLDHGGSLSQRQLQIAKSIAKDTLKYLDVHDRVALIAIASDWSYSQTGCSDENIKSSIVLQEAKSSYLLLLESFVDSLIRGSGATNHVIGVQKALDVISKSTFNEQDTVMIMYITRGLLSSLTEARSVLKIIAQQTEDIKLPLYIHTCAVIDDSKPIMYETHFLQDVANQNFFKYNITYTDNQYRYPGYMLTVNKTDDIGFIVNNFFSIFNENPFITNKHISLPYWDHQSKDLTISFTSGWMSKNNFAMLGIDIFFSNIVEDITYYSSNQQYSYAFMINLEGVVLVHPSISRPSVVNYQLSFVDMKHLEKVSFIDELRYKLLTEYQGNYTGTNYNNNNETLNYTWSRVGQWYIICIVLNKSYDLFNKPFKASPSTSVKKLLYQNLDHSESYKFCKHLNQVATLDVASLYLSSSCFQSPFSASKSTQDKLIVQGYLAYLKDDTNLLINPGLKKEVRDEVSALAHILDFLRKRHLSSDTSKYIVRRYASSYSGVLQMFPGTVLAPGLETTKRPWFLRALQQKDRIIFVPPYLDQGGAGYIVTVAYATPHVVSAIDVTHGYMLKLILKHMPHCLNDKVTCFLIDDSGYIIYHPNLMDFDGTKPIEQQHIVHRESLVANDMLNHKHFIKKLLCNNYGDNTIQRYYKLNTNFQDVLANFVPGEHGVTYRIISVPNTNIFIGVVNASNDVIATFCPCNVIDRLCFNCNRMEEKECECPCECSLESEPKTCQDTNQNQTDNLPCKWYAEETPSTEANFALHEESNLEQCFPINCQNERSQLKCLGVIGCEWCKYDLTGDVLKKPFCASLNTCFNGVYGSISPYKGLHDLTASPESEYSPLGPILGLIIAMCLLFILLYICYRSYTNPSMDRLYLSSAQDQFRMSDVNVNDNYHDLGNHRDKLLKEDCSAPDPISPYCVATNYRRNNTAADSDHGYSTMTPHDESEHLSLAPMEVDSLEDDIMSDSTSVHTSLSFKNNPSHAVSPIFTKIPHRNCMVVPVTVHRNMEAT</sequence>
<protein>
    <recommendedName>
        <fullName evidence="3">VWFA domain-containing protein</fullName>
    </recommendedName>
</protein>
<dbReference type="Gene3D" id="3.30.450.20">
    <property type="entry name" value="PAS domain"/>
    <property type="match status" value="2"/>
</dbReference>
<evidence type="ECO:0000259" key="3">
    <source>
        <dbReference type="PROSITE" id="PS50234"/>
    </source>
</evidence>
<dbReference type="EMBL" id="JAACXV010000017">
    <property type="protein sequence ID" value="KAF7286958.1"/>
    <property type="molecule type" value="Genomic_DNA"/>
</dbReference>
<dbReference type="PANTHER" id="PTHR10166">
    <property type="entry name" value="VOLTAGE-DEPENDENT CALCIUM CHANNEL SUBUNIT ALPHA-2/DELTA-RELATED"/>
    <property type="match status" value="1"/>
</dbReference>
<proteinExistence type="predicted"/>
<feature type="transmembrane region" description="Helical" evidence="1">
    <location>
        <begin position="1038"/>
        <end position="1059"/>
    </location>
</feature>
<dbReference type="PANTHER" id="PTHR10166:SF66">
    <property type="entry name" value="VWFA AND CACHE DOMAIN-CONTAINING PROTEIN CG16868"/>
    <property type="match status" value="1"/>
</dbReference>
<dbReference type="GO" id="GO:0005245">
    <property type="term" value="F:voltage-gated calcium channel activity"/>
    <property type="evidence" value="ECO:0007669"/>
    <property type="project" value="TreeGrafter"/>
</dbReference>
<keyword evidence="5" id="KW-1185">Reference proteome</keyword>
<feature type="domain" description="VWFA" evidence="3">
    <location>
        <begin position="202"/>
        <end position="415"/>
    </location>
</feature>
<evidence type="ECO:0000313" key="4">
    <source>
        <dbReference type="EMBL" id="KAF7286958.1"/>
    </source>
</evidence>
<dbReference type="Proteomes" id="UP000625711">
    <property type="component" value="Unassembled WGS sequence"/>
</dbReference>
<dbReference type="InterPro" id="IPR036465">
    <property type="entry name" value="vWFA_dom_sf"/>
</dbReference>
<name>A0A834IZG5_RHYFE</name>
<gene>
    <name evidence="4" type="ORF">GWI33_002806</name>
</gene>
<comment type="caution">
    <text evidence="4">The sequence shown here is derived from an EMBL/GenBank/DDBJ whole genome shotgun (WGS) entry which is preliminary data.</text>
</comment>
<evidence type="ECO:0000256" key="2">
    <source>
        <dbReference type="SAM" id="SignalP"/>
    </source>
</evidence>
<accession>A0A834IZG5</accession>
<keyword evidence="1" id="KW-0472">Membrane</keyword>